<evidence type="ECO:0000313" key="4">
    <source>
        <dbReference type="EMBL" id="SHH77458.1"/>
    </source>
</evidence>
<protein>
    <submittedName>
        <fullName evidence="4">Transcriptional regulator containing PAS, AAA-type ATPase, and DNA-binding Fis domains</fullName>
    </submittedName>
</protein>
<dbReference type="OrthoDB" id="9803970at2"/>
<proteinExistence type="predicted"/>
<dbReference type="InterPro" id="IPR036388">
    <property type="entry name" value="WH-like_DNA-bd_sf"/>
</dbReference>
<keyword evidence="4" id="KW-0238">DNA-binding</keyword>
<dbReference type="PROSITE" id="PS00675">
    <property type="entry name" value="SIGMA54_INTERACT_1"/>
    <property type="match status" value="1"/>
</dbReference>
<dbReference type="SMART" id="SM00382">
    <property type="entry name" value="AAA"/>
    <property type="match status" value="1"/>
</dbReference>
<keyword evidence="1" id="KW-0547">Nucleotide-binding</keyword>
<dbReference type="Proteomes" id="UP000184447">
    <property type="component" value="Unassembled WGS sequence"/>
</dbReference>
<evidence type="ECO:0000256" key="2">
    <source>
        <dbReference type="ARBA" id="ARBA00022840"/>
    </source>
</evidence>
<evidence type="ECO:0000313" key="5">
    <source>
        <dbReference type="Proteomes" id="UP000184447"/>
    </source>
</evidence>
<dbReference type="SUPFAM" id="SSF52540">
    <property type="entry name" value="P-loop containing nucleoside triphosphate hydrolases"/>
    <property type="match status" value="1"/>
</dbReference>
<dbReference type="PANTHER" id="PTHR32071">
    <property type="entry name" value="TRANSCRIPTIONAL REGULATORY PROTEIN"/>
    <property type="match status" value="1"/>
</dbReference>
<gene>
    <name evidence="4" type="ORF">SAMN02745207_02440</name>
</gene>
<feature type="domain" description="Sigma-54 factor interaction" evidence="3">
    <location>
        <begin position="338"/>
        <end position="563"/>
    </location>
</feature>
<dbReference type="AlphaFoldDB" id="A0A1M5VQK1"/>
<dbReference type="RefSeq" id="WP_073338698.1">
    <property type="nucleotide sequence ID" value="NZ_FQXM01000012.1"/>
</dbReference>
<dbReference type="Gene3D" id="3.40.50.300">
    <property type="entry name" value="P-loop containing nucleotide triphosphate hydrolases"/>
    <property type="match status" value="1"/>
</dbReference>
<dbReference type="InterPro" id="IPR002078">
    <property type="entry name" value="Sigma_54_int"/>
</dbReference>
<reference evidence="4 5" key="1">
    <citation type="submission" date="2016-11" db="EMBL/GenBank/DDBJ databases">
        <authorList>
            <person name="Jaros S."/>
            <person name="Januszkiewicz K."/>
            <person name="Wedrychowicz H."/>
        </authorList>
    </citation>
    <scope>NUCLEOTIDE SEQUENCE [LARGE SCALE GENOMIC DNA]</scope>
    <source>
        <strain evidence="4 5">DSM 8605</strain>
    </source>
</reference>
<dbReference type="Gene3D" id="1.10.10.10">
    <property type="entry name" value="Winged helix-like DNA-binding domain superfamily/Winged helix DNA-binding domain"/>
    <property type="match status" value="1"/>
</dbReference>
<organism evidence="4 5">
    <name type="scientific">Clostridium grantii DSM 8605</name>
    <dbReference type="NCBI Taxonomy" id="1121316"/>
    <lineage>
        <taxon>Bacteria</taxon>
        <taxon>Bacillati</taxon>
        <taxon>Bacillota</taxon>
        <taxon>Clostridia</taxon>
        <taxon>Eubacteriales</taxon>
        <taxon>Clostridiaceae</taxon>
        <taxon>Clostridium</taxon>
    </lineage>
</organism>
<dbReference type="STRING" id="1121316.SAMN02745207_02440"/>
<dbReference type="InterPro" id="IPR000014">
    <property type="entry name" value="PAS"/>
</dbReference>
<dbReference type="PROSITE" id="PS50045">
    <property type="entry name" value="SIGMA54_INTERACT_4"/>
    <property type="match status" value="1"/>
</dbReference>
<dbReference type="PROSITE" id="PS00676">
    <property type="entry name" value="SIGMA54_INTERACT_2"/>
    <property type="match status" value="1"/>
</dbReference>
<dbReference type="Gene3D" id="3.30.450.20">
    <property type="entry name" value="PAS domain"/>
    <property type="match status" value="1"/>
</dbReference>
<dbReference type="GO" id="GO:0005524">
    <property type="term" value="F:ATP binding"/>
    <property type="evidence" value="ECO:0007669"/>
    <property type="project" value="UniProtKB-KW"/>
</dbReference>
<dbReference type="InterPro" id="IPR035965">
    <property type="entry name" value="PAS-like_dom_sf"/>
</dbReference>
<name>A0A1M5VQK1_9CLOT</name>
<evidence type="ECO:0000259" key="3">
    <source>
        <dbReference type="PROSITE" id="PS50045"/>
    </source>
</evidence>
<dbReference type="Pfam" id="PF25601">
    <property type="entry name" value="AAA_lid_14"/>
    <property type="match status" value="1"/>
</dbReference>
<dbReference type="SUPFAM" id="SSF55785">
    <property type="entry name" value="PYP-like sensor domain (PAS domain)"/>
    <property type="match status" value="1"/>
</dbReference>
<evidence type="ECO:0000256" key="1">
    <source>
        <dbReference type="ARBA" id="ARBA00022741"/>
    </source>
</evidence>
<dbReference type="EMBL" id="FQXM01000012">
    <property type="protein sequence ID" value="SHH77458.1"/>
    <property type="molecule type" value="Genomic_DNA"/>
</dbReference>
<sequence>MSKSISMIGYNKASIEIYLSQLKENFNDRLIIDARIVDEIKEDSIIYSDIIILTSYCLYSKVKKNLCESSKIIVIERTITKKSYDKIQSLPGKHQLYLIDQTESMASEISFIINRLSNGQINLIPLSLDSIEKNNLNFCVSMGMEIPGKVKGILDIGYSFMSVGTIIEIGFEAGLEESLTDKDVVSANNHIISYNYNSFNKFINKINRLKGRFKSFFDYFEEGYIILDINNTIEECNKKAIELLRLKPKDFECLDLSKLLSEELFQKVFQEKQTVKDEILHIEDLTLILSIYPTVNSGKYYGTTIIIKEFNVSEKRQNEIRKKLMGKGHKAKYIFNDIVGESNIIKECIERAKRMALSNSSILIEGETGTGKELFAQAIHNHSSRKKHQFVAINLGALPTNILESELFGYEEGAFTGAKKGGKPGLFELAHGGTIFLDEIGEMPIELQSKLLRVLQEKEVMRLGSDKIISIDIRVIAATNKDLIQQVNNNTFRKDLFYRIKVLSLKIPPLRYRKEDIFVLLDYFKIYFQGEFNIDNKVREMLLNMQWQGNVRELRNYVEFLINIGKKDISSNDLPIENFESSFNKEEILENERLNILIEKAGVEKDKYITILKILYVAYDQGITMGRKSIIEKALDINYKLSEQETRRILTKLNDLKMIRIHAGRRGSEITTLGRKLVEDIGCDLYSRV</sequence>
<accession>A0A1M5VQK1</accession>
<keyword evidence="5" id="KW-1185">Reference proteome</keyword>
<dbReference type="PANTHER" id="PTHR32071:SF57">
    <property type="entry name" value="C4-DICARBOXYLATE TRANSPORT TRANSCRIPTIONAL REGULATORY PROTEIN DCTD"/>
    <property type="match status" value="1"/>
</dbReference>
<dbReference type="CDD" id="cd00009">
    <property type="entry name" value="AAA"/>
    <property type="match status" value="1"/>
</dbReference>
<dbReference type="FunFam" id="3.40.50.300:FF:000006">
    <property type="entry name" value="DNA-binding transcriptional regulator NtrC"/>
    <property type="match status" value="1"/>
</dbReference>
<dbReference type="InterPro" id="IPR025943">
    <property type="entry name" value="Sigma_54_int_dom_ATP-bd_2"/>
</dbReference>
<dbReference type="Pfam" id="PF00158">
    <property type="entry name" value="Sigma54_activat"/>
    <property type="match status" value="1"/>
</dbReference>
<dbReference type="InterPro" id="IPR003593">
    <property type="entry name" value="AAA+_ATPase"/>
</dbReference>
<dbReference type="SMART" id="SM00091">
    <property type="entry name" value="PAS"/>
    <property type="match status" value="1"/>
</dbReference>
<dbReference type="InterPro" id="IPR027417">
    <property type="entry name" value="P-loop_NTPase"/>
</dbReference>
<dbReference type="Gene3D" id="1.10.8.60">
    <property type="match status" value="1"/>
</dbReference>
<keyword evidence="2" id="KW-0067">ATP-binding</keyword>
<dbReference type="InterPro" id="IPR058031">
    <property type="entry name" value="AAA_lid_NorR"/>
</dbReference>
<dbReference type="InterPro" id="IPR025662">
    <property type="entry name" value="Sigma_54_int_dom_ATP-bd_1"/>
</dbReference>
<dbReference type="GO" id="GO:0006355">
    <property type="term" value="P:regulation of DNA-templated transcription"/>
    <property type="evidence" value="ECO:0007669"/>
    <property type="project" value="InterPro"/>
</dbReference>
<dbReference type="GO" id="GO:0003677">
    <property type="term" value="F:DNA binding"/>
    <property type="evidence" value="ECO:0007669"/>
    <property type="project" value="UniProtKB-KW"/>
</dbReference>